<dbReference type="SMART" id="SM00850">
    <property type="entry name" value="LytTR"/>
    <property type="match status" value="1"/>
</dbReference>
<dbReference type="AlphaFoldDB" id="A0A6V6YWR8"/>
<accession>A0A6V6YWR8</accession>
<reference evidence="4 5" key="1">
    <citation type="submission" date="2020-06" db="EMBL/GenBank/DDBJ databases">
        <authorList>
            <person name="Criscuolo A."/>
        </authorList>
    </citation>
    <scope>NUCLEOTIDE SEQUENCE [LARGE SCALE GENOMIC DNA]</scope>
    <source>
        <strain evidence="5">CIP 110025</strain>
    </source>
</reference>
<dbReference type="InterPro" id="IPR011006">
    <property type="entry name" value="CheY-like_superfamily"/>
</dbReference>
<dbReference type="Gene3D" id="3.40.50.2300">
    <property type="match status" value="1"/>
</dbReference>
<proteinExistence type="predicted"/>
<dbReference type="PROSITE" id="PS50930">
    <property type="entry name" value="HTH_LYTTR"/>
    <property type="match status" value="1"/>
</dbReference>
<dbReference type="PANTHER" id="PTHR45526">
    <property type="entry name" value="TRANSCRIPTIONAL REGULATORY PROTEIN DPIA"/>
    <property type="match status" value="1"/>
</dbReference>
<evidence type="ECO:0000259" key="3">
    <source>
        <dbReference type="PROSITE" id="PS50930"/>
    </source>
</evidence>
<feature type="domain" description="Response regulatory" evidence="2">
    <location>
        <begin position="4"/>
        <end position="115"/>
    </location>
</feature>
<dbReference type="InterPro" id="IPR051271">
    <property type="entry name" value="2C-system_Tx_regulators"/>
</dbReference>
<protein>
    <submittedName>
        <fullName evidence="4">DNA-binding response regulator</fullName>
    </submittedName>
</protein>
<comment type="caution">
    <text evidence="4">The sequence shown here is derived from an EMBL/GenBank/DDBJ whole genome shotgun (WGS) entry which is preliminary data.</text>
</comment>
<dbReference type="RefSeq" id="WP_031455809.1">
    <property type="nucleotide sequence ID" value="NZ_CAIJDO010000118.1"/>
</dbReference>
<organism evidence="4 5">
    <name type="scientific">Flavobacterium chungangense</name>
    <dbReference type="NCBI Taxonomy" id="554283"/>
    <lineage>
        <taxon>Bacteria</taxon>
        <taxon>Pseudomonadati</taxon>
        <taxon>Bacteroidota</taxon>
        <taxon>Flavobacteriia</taxon>
        <taxon>Flavobacteriales</taxon>
        <taxon>Flavobacteriaceae</taxon>
        <taxon>Flavobacterium</taxon>
    </lineage>
</organism>
<evidence type="ECO:0000256" key="1">
    <source>
        <dbReference type="PROSITE-ProRule" id="PRU00169"/>
    </source>
</evidence>
<name>A0A6V6YWR8_9FLAO</name>
<evidence type="ECO:0000259" key="2">
    <source>
        <dbReference type="PROSITE" id="PS50110"/>
    </source>
</evidence>
<dbReference type="SMART" id="SM00448">
    <property type="entry name" value="REC"/>
    <property type="match status" value="1"/>
</dbReference>
<keyword evidence="4" id="KW-0238">DNA-binding</keyword>
<feature type="domain" description="HTH LytTR-type" evidence="3">
    <location>
        <begin position="136"/>
        <end position="234"/>
    </location>
</feature>
<dbReference type="SUPFAM" id="SSF52172">
    <property type="entry name" value="CheY-like"/>
    <property type="match status" value="1"/>
</dbReference>
<dbReference type="GO" id="GO:0003677">
    <property type="term" value="F:DNA binding"/>
    <property type="evidence" value="ECO:0007669"/>
    <property type="project" value="UniProtKB-KW"/>
</dbReference>
<dbReference type="GO" id="GO:0000156">
    <property type="term" value="F:phosphorelay response regulator activity"/>
    <property type="evidence" value="ECO:0007669"/>
    <property type="project" value="TreeGrafter"/>
</dbReference>
<dbReference type="Pfam" id="PF04397">
    <property type="entry name" value="LytTR"/>
    <property type="match status" value="1"/>
</dbReference>
<dbReference type="EMBL" id="CAIJDO010000118">
    <property type="protein sequence ID" value="CAD0003885.1"/>
    <property type="molecule type" value="Genomic_DNA"/>
</dbReference>
<dbReference type="PANTHER" id="PTHR45526:SF1">
    <property type="entry name" value="TRANSCRIPTIONAL REGULATORY PROTEIN DCUR-RELATED"/>
    <property type="match status" value="1"/>
</dbReference>
<keyword evidence="5" id="KW-1185">Reference proteome</keyword>
<dbReference type="PROSITE" id="PS50110">
    <property type="entry name" value="RESPONSE_REGULATORY"/>
    <property type="match status" value="1"/>
</dbReference>
<gene>
    <name evidence="4" type="ORF">FLACHUCJ7_01641</name>
</gene>
<evidence type="ECO:0000313" key="4">
    <source>
        <dbReference type="EMBL" id="CAD0003885.1"/>
    </source>
</evidence>
<dbReference type="InterPro" id="IPR007492">
    <property type="entry name" value="LytTR_DNA-bd_dom"/>
</dbReference>
<dbReference type="Proteomes" id="UP000556700">
    <property type="component" value="Unassembled WGS sequence"/>
</dbReference>
<sequence length="237" mass="27440">MKINCLIIDDEPLAINIIKNYLEPLENFEVTNTFSNPIEGLNFIKNNNVDVIFLDINMPVLDGINFIKSLENPPLIVITSAYSQFAIETYELDVLDYLVKPIEFPRLMKTLNKISRRIEKKDNSSPDSHPDSPFIFVKIDKKRMKKIFFNEILVIESLKDYLKINTLTGKYIIHSTLSDFTDLLPEKNFLRIHRSYTIAIDKIDAVEGNSIEIEGLRYVIGRSYIDHVKQRILNSSI</sequence>
<dbReference type="Gene3D" id="2.40.50.1020">
    <property type="entry name" value="LytTr DNA-binding domain"/>
    <property type="match status" value="1"/>
</dbReference>
<feature type="modified residue" description="4-aspartylphosphate" evidence="1">
    <location>
        <position position="55"/>
    </location>
</feature>
<keyword evidence="1" id="KW-0597">Phosphoprotein</keyword>
<dbReference type="Pfam" id="PF00072">
    <property type="entry name" value="Response_reg"/>
    <property type="match status" value="1"/>
</dbReference>
<evidence type="ECO:0000313" key="5">
    <source>
        <dbReference type="Proteomes" id="UP000556700"/>
    </source>
</evidence>
<dbReference type="InterPro" id="IPR001789">
    <property type="entry name" value="Sig_transdc_resp-reg_receiver"/>
</dbReference>